<proteinExistence type="predicted"/>
<protein>
    <submittedName>
        <fullName evidence="2">Uncharacterized protein</fullName>
    </submittedName>
</protein>
<reference evidence="3" key="1">
    <citation type="journal article" date="2013" name="Nat. Genet.">
        <title>The duck genome and transcriptome provide insight into an avian influenza virus reservoir species.</title>
        <authorList>
            <person name="Huang Y."/>
            <person name="Li Y."/>
            <person name="Burt D.W."/>
            <person name="Chen H."/>
            <person name="Zhang Y."/>
            <person name="Qian W."/>
            <person name="Kim H."/>
            <person name="Gan S."/>
            <person name="Zhao Y."/>
            <person name="Li J."/>
            <person name="Yi K."/>
            <person name="Feng H."/>
            <person name="Zhu P."/>
            <person name="Li B."/>
            <person name="Liu Q."/>
            <person name="Fairley S."/>
            <person name="Magor K.E."/>
            <person name="Du Z."/>
            <person name="Hu X."/>
            <person name="Goodman L."/>
            <person name="Tafer H."/>
            <person name="Vignal A."/>
            <person name="Lee T."/>
            <person name="Kim K.W."/>
            <person name="Sheng Z."/>
            <person name="An Y."/>
            <person name="Searle S."/>
            <person name="Herrero J."/>
            <person name="Groenen M.A."/>
            <person name="Crooijmans R.P."/>
            <person name="Faraut T."/>
            <person name="Cai Q."/>
            <person name="Webster R.G."/>
            <person name="Aldridge J.R."/>
            <person name="Warren W.C."/>
            <person name="Bartschat S."/>
            <person name="Kehr S."/>
            <person name="Marz M."/>
            <person name="Stadler P.F."/>
            <person name="Smith J."/>
            <person name="Kraus R.H."/>
            <person name="Zhao Y."/>
            <person name="Ren L."/>
            <person name="Fei J."/>
            <person name="Morisson M."/>
            <person name="Kaiser P."/>
            <person name="Griffin D.K."/>
            <person name="Rao M."/>
            <person name="Pitel F."/>
            <person name="Wang J."/>
            <person name="Li N."/>
        </authorList>
    </citation>
    <scope>NUCLEOTIDE SEQUENCE [LARGE SCALE GENOMIC DNA]</scope>
</reference>
<keyword evidence="1" id="KW-1133">Transmembrane helix</keyword>
<evidence type="ECO:0000313" key="3">
    <source>
        <dbReference type="Proteomes" id="UP000296049"/>
    </source>
</evidence>
<dbReference type="Proteomes" id="UP000296049">
    <property type="component" value="Unassembled WGS sequence"/>
</dbReference>
<organism evidence="2 3">
    <name type="scientific">Anas platyrhynchos</name>
    <name type="common">Mallard</name>
    <name type="synonym">Anas boschas</name>
    <dbReference type="NCBI Taxonomy" id="8839"/>
    <lineage>
        <taxon>Eukaryota</taxon>
        <taxon>Metazoa</taxon>
        <taxon>Chordata</taxon>
        <taxon>Craniata</taxon>
        <taxon>Vertebrata</taxon>
        <taxon>Euteleostomi</taxon>
        <taxon>Archelosauria</taxon>
        <taxon>Archosauria</taxon>
        <taxon>Dinosauria</taxon>
        <taxon>Saurischia</taxon>
        <taxon>Theropoda</taxon>
        <taxon>Coelurosauria</taxon>
        <taxon>Aves</taxon>
        <taxon>Neognathae</taxon>
        <taxon>Galloanserae</taxon>
        <taxon>Anseriformes</taxon>
        <taxon>Anatidae</taxon>
        <taxon>Anatinae</taxon>
        <taxon>Anas</taxon>
    </lineage>
</organism>
<name>R0L9U1_ANAPL</name>
<gene>
    <name evidence="2" type="ORF">Anapl_02393</name>
</gene>
<evidence type="ECO:0000256" key="1">
    <source>
        <dbReference type="SAM" id="Phobius"/>
    </source>
</evidence>
<accession>R0L9U1</accession>
<sequence length="152" mass="16114">MFNRAQGGFRAESPASCLGARSVPSSGAAACPLSACWAPSLGGFWHKELQGSQRAFPTRREAVRSVSGCRAANRMSHGHQEEIASVFLCGAGCAALVAITVFPQITNLEVVVWDLTALRKVSLTTLMSRLIAMGDPSRWIAPASSAGVLHWC</sequence>
<dbReference type="AlphaFoldDB" id="R0L9U1"/>
<dbReference type="EMBL" id="KB742969">
    <property type="protein sequence ID" value="EOB02379.1"/>
    <property type="molecule type" value="Genomic_DNA"/>
</dbReference>
<keyword evidence="3" id="KW-1185">Reference proteome</keyword>
<keyword evidence="1" id="KW-0472">Membrane</keyword>
<feature type="transmembrane region" description="Helical" evidence="1">
    <location>
        <begin position="83"/>
        <end position="105"/>
    </location>
</feature>
<evidence type="ECO:0000313" key="2">
    <source>
        <dbReference type="EMBL" id="EOB02379.1"/>
    </source>
</evidence>
<keyword evidence="1" id="KW-0812">Transmembrane</keyword>